<evidence type="ECO:0000256" key="4">
    <source>
        <dbReference type="PROSITE-ProRule" id="PRU01024"/>
    </source>
</evidence>
<dbReference type="InterPro" id="IPR002792">
    <property type="entry name" value="TRAM_dom"/>
</dbReference>
<comment type="caution">
    <text evidence="7">The sequence shown here is derived from an EMBL/GenBank/DDBJ whole genome shotgun (WGS) entry which is preliminary data.</text>
</comment>
<evidence type="ECO:0000256" key="1">
    <source>
        <dbReference type="ARBA" id="ARBA00022603"/>
    </source>
</evidence>
<organism evidence="7 8">
    <name type="scientific">Peptoniphilus ovalis</name>
    <dbReference type="NCBI Taxonomy" id="2841503"/>
    <lineage>
        <taxon>Bacteria</taxon>
        <taxon>Bacillati</taxon>
        <taxon>Bacillota</taxon>
        <taxon>Tissierellia</taxon>
        <taxon>Tissierellales</taxon>
        <taxon>Peptoniphilaceae</taxon>
        <taxon>Peptoniphilus</taxon>
    </lineage>
</organism>
<protein>
    <submittedName>
        <fullName evidence="7">23S rRNA (Uracil(1939)-C(5))-methyltransferase RlmD</fullName>
        <ecNumber evidence="7">2.1.1.190</ecNumber>
    </submittedName>
</protein>
<evidence type="ECO:0000256" key="5">
    <source>
        <dbReference type="PROSITE-ProRule" id="PRU10015"/>
    </source>
</evidence>
<feature type="domain" description="TRAM" evidence="6">
    <location>
        <begin position="1"/>
        <end position="57"/>
    </location>
</feature>
<dbReference type="GO" id="GO:0032259">
    <property type="term" value="P:methylation"/>
    <property type="evidence" value="ECO:0007669"/>
    <property type="project" value="UniProtKB-KW"/>
</dbReference>
<gene>
    <name evidence="7" type="primary">rlmD</name>
    <name evidence="7" type="ORF">KQI68_05950</name>
</gene>
<name>A0ABS6FGR9_9FIRM</name>
<feature type="binding site" evidence="4">
    <location>
        <position position="309"/>
    </location>
    <ligand>
        <name>S-adenosyl-L-methionine</name>
        <dbReference type="ChEBI" id="CHEBI:59789"/>
    </ligand>
</feature>
<keyword evidence="3 4" id="KW-0949">S-adenosyl-L-methionine</keyword>
<dbReference type="EC" id="2.1.1.190" evidence="7"/>
<dbReference type="Proteomes" id="UP000783742">
    <property type="component" value="Unassembled WGS sequence"/>
</dbReference>
<feature type="binding site" evidence="4">
    <location>
        <position position="259"/>
    </location>
    <ligand>
        <name>S-adenosyl-L-methionine</name>
        <dbReference type="ChEBI" id="CHEBI:59789"/>
    </ligand>
</feature>
<keyword evidence="8" id="KW-1185">Reference proteome</keyword>
<sequence>MAENNFIGEIVDFDFKGKGIVKLDGVPVFLDGGIIGDKVEFQITKKKKNFCNGKIIKIIKKSSKRVKSPCIYSKTCGGCDFLELDSEEELKWKVRDINNNLKKISGIDIEVSEIIQSEKLFEYRNNMQFQVKDGKIGLYEKNSRDITPIKKCLMQSKNANKVLEILWNFKHINKLKRIGIRTNYKDEVLLILVTKSEKVDIKSIIYELINSNVKSIYMNYNSGDKYHYSREFELIYGDQTLEEKLLDIKYEISPESFFQVNRLTTEKLYEKAIEYIEPKEEEKIYDLYCGVGSITLSVARYDAELIGIEIVEKAVEDARKNAENNNLEARFIAGASEDIIEKLKDEEKIYPDKIILDPPRKGLDESLANFLVENPVERIVYISCNPSTQARDLKILKEKYKIEKIAAVNLFPNTVHVETIAVLSKIQLDNHKTVEIEEDYISDINFSEVFTNN</sequence>
<dbReference type="PROSITE" id="PS51687">
    <property type="entry name" value="SAM_MT_RNA_M5U"/>
    <property type="match status" value="1"/>
</dbReference>
<dbReference type="RefSeq" id="WP_216549216.1">
    <property type="nucleotide sequence ID" value="NZ_JAHLQO010000004.1"/>
</dbReference>
<accession>A0ABS6FGR9</accession>
<evidence type="ECO:0000313" key="8">
    <source>
        <dbReference type="Proteomes" id="UP000783742"/>
    </source>
</evidence>
<keyword evidence="2 4" id="KW-0808">Transferase</keyword>
<dbReference type="InterPro" id="IPR030390">
    <property type="entry name" value="MeTrfase_TrmA_AS"/>
</dbReference>
<feature type="active site" evidence="5">
    <location>
        <position position="384"/>
    </location>
</feature>
<proteinExistence type="inferred from homology"/>
<dbReference type="InterPro" id="IPR010280">
    <property type="entry name" value="U5_MeTrfase_fam"/>
</dbReference>
<dbReference type="EMBL" id="JAHLQO010000004">
    <property type="protein sequence ID" value="MBU5669380.1"/>
    <property type="molecule type" value="Genomic_DNA"/>
</dbReference>
<reference evidence="7 8" key="1">
    <citation type="submission" date="2021-06" db="EMBL/GenBank/DDBJ databases">
        <authorList>
            <person name="Sun Q."/>
            <person name="Li D."/>
        </authorList>
    </citation>
    <scope>NUCLEOTIDE SEQUENCE [LARGE SCALE GENOMIC DNA]</scope>
    <source>
        <strain evidence="7 8">MSJ-1</strain>
    </source>
</reference>
<dbReference type="PANTHER" id="PTHR11061">
    <property type="entry name" value="RNA M5U METHYLTRANSFERASE"/>
    <property type="match status" value="1"/>
</dbReference>
<evidence type="ECO:0000313" key="7">
    <source>
        <dbReference type="EMBL" id="MBU5669380.1"/>
    </source>
</evidence>
<comment type="similarity">
    <text evidence="4">Belongs to the class I-like SAM-binding methyltransferase superfamily. RNA M5U methyltransferase family.</text>
</comment>
<dbReference type="CDD" id="cd02440">
    <property type="entry name" value="AdoMet_MTases"/>
    <property type="match status" value="1"/>
</dbReference>
<feature type="binding site" evidence="4">
    <location>
        <position position="288"/>
    </location>
    <ligand>
        <name>S-adenosyl-L-methionine</name>
        <dbReference type="ChEBI" id="CHEBI:59789"/>
    </ligand>
</feature>
<dbReference type="GO" id="GO:0008168">
    <property type="term" value="F:methyltransferase activity"/>
    <property type="evidence" value="ECO:0007669"/>
    <property type="project" value="UniProtKB-KW"/>
</dbReference>
<keyword evidence="1 4" id="KW-0489">Methyltransferase</keyword>
<dbReference type="Pfam" id="PF05958">
    <property type="entry name" value="tRNA_U5-meth_tr"/>
    <property type="match status" value="1"/>
</dbReference>
<evidence type="ECO:0000256" key="2">
    <source>
        <dbReference type="ARBA" id="ARBA00022679"/>
    </source>
</evidence>
<dbReference type="PROSITE" id="PS01230">
    <property type="entry name" value="TRMA_1"/>
    <property type="match status" value="1"/>
</dbReference>
<evidence type="ECO:0000259" key="6">
    <source>
        <dbReference type="PROSITE" id="PS50926"/>
    </source>
</evidence>
<evidence type="ECO:0000256" key="3">
    <source>
        <dbReference type="ARBA" id="ARBA00022691"/>
    </source>
</evidence>
<dbReference type="PROSITE" id="PS50926">
    <property type="entry name" value="TRAM"/>
    <property type="match status" value="1"/>
</dbReference>
<feature type="active site" description="Nucleophile" evidence="4">
    <location>
        <position position="384"/>
    </location>
</feature>
<dbReference type="PANTHER" id="PTHR11061:SF30">
    <property type="entry name" value="TRNA (URACIL(54)-C(5))-METHYLTRANSFERASE"/>
    <property type="match status" value="1"/>
</dbReference>
<dbReference type="NCBIfam" id="TIGR00479">
    <property type="entry name" value="rumA"/>
    <property type="match status" value="1"/>
</dbReference>
<feature type="binding site" evidence="4">
    <location>
        <position position="357"/>
    </location>
    <ligand>
        <name>S-adenosyl-L-methionine</name>
        <dbReference type="ChEBI" id="CHEBI:59789"/>
    </ligand>
</feature>